<dbReference type="SUPFAM" id="SSF54211">
    <property type="entry name" value="Ribosomal protein S5 domain 2-like"/>
    <property type="match status" value="1"/>
</dbReference>
<evidence type="ECO:0000256" key="1">
    <source>
        <dbReference type="ARBA" id="ARBA00005251"/>
    </source>
</evidence>
<dbReference type="Proteomes" id="UP000034881">
    <property type="component" value="Unassembled WGS sequence"/>
</dbReference>
<sequence length="131" mass="14435">MTQTATNVVGRRKESKARVRVNPGNGQMTVNGKPIVEYFSGPIMQRIYSRPLEITKSAGKYAISIKVEGGGKVSQLGAVVHGIARVLAKTDPSLRTILKKEGFLTRDARAKERRKYGNAQKARAKKQSPKR</sequence>
<comment type="caution">
    <text evidence="7">The sequence shown here is derived from an EMBL/GenBank/DDBJ whole genome shotgun (WGS) entry which is preliminary data.</text>
</comment>
<evidence type="ECO:0000313" key="8">
    <source>
        <dbReference type="Proteomes" id="UP000034881"/>
    </source>
</evidence>
<dbReference type="GO" id="GO:0022627">
    <property type="term" value="C:cytosolic small ribosomal subunit"/>
    <property type="evidence" value="ECO:0007669"/>
    <property type="project" value="TreeGrafter"/>
</dbReference>
<dbReference type="GO" id="GO:0003723">
    <property type="term" value="F:RNA binding"/>
    <property type="evidence" value="ECO:0007669"/>
    <property type="project" value="TreeGrafter"/>
</dbReference>
<dbReference type="EMBL" id="LBYB01000004">
    <property type="protein sequence ID" value="KKR42150.1"/>
    <property type="molecule type" value="Genomic_DNA"/>
</dbReference>
<dbReference type="InterPro" id="IPR014721">
    <property type="entry name" value="Ribsml_uS5_D2-typ_fold_subgr"/>
</dbReference>
<keyword evidence="3 4" id="KW-0687">Ribonucleoprotein</keyword>
<name>A0A0G0T4Y6_9BACT</name>
<gene>
    <name evidence="7" type="ORF">UT77_C0004G0134</name>
</gene>
<protein>
    <recommendedName>
        <fullName evidence="5">30S ribosomal protein S9</fullName>
    </recommendedName>
</protein>
<dbReference type="InterPro" id="IPR023035">
    <property type="entry name" value="Ribosomal_uS9_bac/plastid"/>
</dbReference>
<accession>A0A0G0T4Y6</accession>
<dbReference type="PATRIC" id="fig|1618431.3.peg.701"/>
<dbReference type="Pfam" id="PF00380">
    <property type="entry name" value="Ribosomal_S9"/>
    <property type="match status" value="1"/>
</dbReference>
<evidence type="ECO:0000256" key="2">
    <source>
        <dbReference type="ARBA" id="ARBA00022980"/>
    </source>
</evidence>
<dbReference type="InterPro" id="IPR000754">
    <property type="entry name" value="Ribosomal_uS9"/>
</dbReference>
<dbReference type="NCBIfam" id="NF001099">
    <property type="entry name" value="PRK00132.1"/>
    <property type="match status" value="1"/>
</dbReference>
<dbReference type="Gene3D" id="3.30.230.10">
    <property type="match status" value="1"/>
</dbReference>
<feature type="region of interest" description="Disordered" evidence="6">
    <location>
        <begin position="108"/>
        <end position="131"/>
    </location>
</feature>
<dbReference type="InterPro" id="IPR020574">
    <property type="entry name" value="Ribosomal_uS9_CS"/>
</dbReference>
<dbReference type="PANTHER" id="PTHR21569:SF1">
    <property type="entry name" value="SMALL RIBOSOMAL SUBUNIT PROTEIN US9M"/>
    <property type="match status" value="1"/>
</dbReference>
<dbReference type="PROSITE" id="PS00360">
    <property type="entry name" value="RIBOSOMAL_S9"/>
    <property type="match status" value="1"/>
</dbReference>
<evidence type="ECO:0000256" key="4">
    <source>
        <dbReference type="RuleBase" id="RU003815"/>
    </source>
</evidence>
<feature type="compositionally biased region" description="Basic residues" evidence="6">
    <location>
        <begin position="111"/>
        <end position="131"/>
    </location>
</feature>
<evidence type="ECO:0000256" key="6">
    <source>
        <dbReference type="SAM" id="MobiDB-lite"/>
    </source>
</evidence>
<dbReference type="InterPro" id="IPR020568">
    <property type="entry name" value="Ribosomal_Su5_D2-typ_SF"/>
</dbReference>
<proteinExistence type="inferred from homology"/>
<dbReference type="PANTHER" id="PTHR21569">
    <property type="entry name" value="RIBOSOMAL PROTEIN S9"/>
    <property type="match status" value="1"/>
</dbReference>
<dbReference type="AlphaFoldDB" id="A0A0G0T4Y6"/>
<comment type="similarity">
    <text evidence="1 4">Belongs to the universal ribosomal protein uS9 family.</text>
</comment>
<dbReference type="GO" id="GO:0006412">
    <property type="term" value="P:translation"/>
    <property type="evidence" value="ECO:0007669"/>
    <property type="project" value="InterPro"/>
</dbReference>
<keyword evidence="2 4" id="KW-0689">Ribosomal protein</keyword>
<dbReference type="GO" id="GO:0003735">
    <property type="term" value="F:structural constituent of ribosome"/>
    <property type="evidence" value="ECO:0007669"/>
    <property type="project" value="InterPro"/>
</dbReference>
<evidence type="ECO:0000313" key="7">
    <source>
        <dbReference type="EMBL" id="KKR42150.1"/>
    </source>
</evidence>
<organism evidence="7 8">
    <name type="scientific">Candidatus Daviesbacteria bacterium GW2011_GWC2_40_12</name>
    <dbReference type="NCBI Taxonomy" id="1618431"/>
    <lineage>
        <taxon>Bacteria</taxon>
        <taxon>Candidatus Daviesiibacteriota</taxon>
    </lineage>
</organism>
<evidence type="ECO:0000256" key="3">
    <source>
        <dbReference type="ARBA" id="ARBA00023274"/>
    </source>
</evidence>
<reference evidence="7 8" key="1">
    <citation type="journal article" date="2015" name="Nature">
        <title>rRNA introns, odd ribosomes, and small enigmatic genomes across a large radiation of phyla.</title>
        <authorList>
            <person name="Brown C.T."/>
            <person name="Hug L.A."/>
            <person name="Thomas B.C."/>
            <person name="Sharon I."/>
            <person name="Castelle C.J."/>
            <person name="Singh A."/>
            <person name="Wilkins M.J."/>
            <person name="Williams K.H."/>
            <person name="Banfield J.F."/>
        </authorList>
    </citation>
    <scope>NUCLEOTIDE SEQUENCE [LARGE SCALE GENOMIC DNA]</scope>
</reference>
<evidence type="ECO:0000256" key="5">
    <source>
        <dbReference type="RuleBase" id="RU003816"/>
    </source>
</evidence>